<comment type="similarity">
    <text evidence="1">Belongs to the PemK/MazF family.</text>
</comment>
<dbReference type="Pfam" id="PF02452">
    <property type="entry name" value="PemK_toxin"/>
    <property type="match status" value="1"/>
</dbReference>
<dbReference type="GO" id="GO:0006402">
    <property type="term" value="P:mRNA catabolic process"/>
    <property type="evidence" value="ECO:0007669"/>
    <property type="project" value="TreeGrafter"/>
</dbReference>
<dbReference type="GO" id="GO:0016075">
    <property type="term" value="P:rRNA catabolic process"/>
    <property type="evidence" value="ECO:0007669"/>
    <property type="project" value="TreeGrafter"/>
</dbReference>
<dbReference type="Gene3D" id="2.30.30.110">
    <property type="match status" value="1"/>
</dbReference>
<dbReference type="AlphaFoldDB" id="A0A6N3XB67"/>
<proteinExistence type="inferred from homology"/>
<dbReference type="InterPro" id="IPR003477">
    <property type="entry name" value="PemK-like"/>
</dbReference>
<dbReference type="SUPFAM" id="SSF50118">
    <property type="entry name" value="Cell growth inhibitor/plasmid maintenance toxic component"/>
    <property type="match status" value="1"/>
</dbReference>
<reference evidence="3 4" key="1">
    <citation type="submission" date="2015-01" db="EMBL/GenBank/DDBJ databases">
        <title>Lifestyle Evolution in Cyanobacterial Symbionts of Sponges.</title>
        <authorList>
            <person name="Burgsdorf I."/>
            <person name="Slaby B.M."/>
            <person name="Handley K.M."/>
            <person name="Haber M."/>
            <person name="Blom J."/>
            <person name="Marshall C.W."/>
            <person name="Gilbert J.A."/>
            <person name="Hentschel U."/>
            <person name="Steindler L."/>
        </authorList>
    </citation>
    <scope>NUCLEOTIDE SEQUENCE [LARGE SCALE GENOMIC DNA]</scope>
    <source>
        <strain evidence="3">142</strain>
    </source>
</reference>
<keyword evidence="2" id="KW-1277">Toxin-antitoxin system</keyword>
<accession>A0A6N3XB67</accession>
<comment type="caution">
    <text evidence="3">The sequence shown here is derived from an EMBL/GenBank/DDBJ whole genome shotgun (WGS) entry which is preliminary data.</text>
</comment>
<dbReference type="GO" id="GO:0004521">
    <property type="term" value="F:RNA endonuclease activity"/>
    <property type="evidence" value="ECO:0007669"/>
    <property type="project" value="TreeGrafter"/>
</dbReference>
<organism evidence="3 4">
    <name type="scientific">Candidatus Synechococcus spongiarum 142</name>
    <dbReference type="NCBI Taxonomy" id="1608213"/>
    <lineage>
        <taxon>Bacteria</taxon>
        <taxon>Bacillati</taxon>
        <taxon>Cyanobacteriota</taxon>
        <taxon>Cyanophyceae</taxon>
        <taxon>Synechococcales</taxon>
        <taxon>Synechococcaceae</taxon>
        <taxon>Synechococcus</taxon>
    </lineage>
</organism>
<dbReference type="GO" id="GO:0003677">
    <property type="term" value="F:DNA binding"/>
    <property type="evidence" value="ECO:0007669"/>
    <property type="project" value="InterPro"/>
</dbReference>
<gene>
    <name evidence="3" type="ORF">TH68_04970</name>
</gene>
<name>A0A6N3XB67_9SYNE</name>
<evidence type="ECO:0000313" key="3">
    <source>
        <dbReference type="EMBL" id="KKZ14385.1"/>
    </source>
</evidence>
<dbReference type="PANTHER" id="PTHR33988">
    <property type="entry name" value="ENDORIBONUCLEASE MAZF-RELATED"/>
    <property type="match status" value="1"/>
</dbReference>
<evidence type="ECO:0000313" key="4">
    <source>
        <dbReference type="Proteomes" id="UP000035054"/>
    </source>
</evidence>
<evidence type="ECO:0000256" key="1">
    <source>
        <dbReference type="ARBA" id="ARBA00007521"/>
    </source>
</evidence>
<dbReference type="EMBL" id="JXUO01000167">
    <property type="protein sequence ID" value="KKZ14385.1"/>
    <property type="molecule type" value="Genomic_DNA"/>
</dbReference>
<evidence type="ECO:0008006" key="5">
    <source>
        <dbReference type="Google" id="ProtNLM"/>
    </source>
</evidence>
<evidence type="ECO:0000256" key="2">
    <source>
        <dbReference type="ARBA" id="ARBA00022649"/>
    </source>
</evidence>
<dbReference type="Proteomes" id="UP000035054">
    <property type="component" value="Unassembled WGS sequence"/>
</dbReference>
<sequence>MTYPHQYEIWVASLDGAEGSEMKKTRPVAVVSPDSMNQNLGTVVICSLASKVHRDWPSRLQIVCAGRTSEVAVDQIRTLNKERFVQCIDSLSDADSRHLRSIIRDLYAPEEG</sequence>
<dbReference type="InterPro" id="IPR011067">
    <property type="entry name" value="Plasmid_toxin/cell-grow_inhib"/>
</dbReference>
<protein>
    <recommendedName>
        <fullName evidence="5">mRNA interferase</fullName>
    </recommendedName>
</protein>
<dbReference type="PANTHER" id="PTHR33988:SF2">
    <property type="entry name" value="ENDORIBONUCLEASE MAZF"/>
    <property type="match status" value="1"/>
</dbReference>